<keyword evidence="2 5" id="KW-0812">Transmembrane</keyword>
<dbReference type="OrthoDB" id="5516290at2"/>
<organism evidence="6 7">
    <name type="scientific">Undibacter mobilis</name>
    <dbReference type="NCBI Taxonomy" id="2292256"/>
    <lineage>
        <taxon>Bacteria</taxon>
        <taxon>Pseudomonadati</taxon>
        <taxon>Pseudomonadota</taxon>
        <taxon>Alphaproteobacteria</taxon>
        <taxon>Hyphomicrobiales</taxon>
        <taxon>Nitrobacteraceae</taxon>
        <taxon>Undibacter</taxon>
    </lineage>
</organism>
<evidence type="ECO:0000313" key="6">
    <source>
        <dbReference type="EMBL" id="RDV01892.1"/>
    </source>
</evidence>
<evidence type="ECO:0000256" key="3">
    <source>
        <dbReference type="ARBA" id="ARBA00022989"/>
    </source>
</evidence>
<protein>
    <submittedName>
        <fullName evidence="6">MAPEG family protein</fullName>
    </submittedName>
</protein>
<accession>A0A371B2Y5</accession>
<name>A0A371B2Y5_9BRAD</name>
<feature type="transmembrane region" description="Helical" evidence="5">
    <location>
        <begin position="115"/>
        <end position="138"/>
    </location>
</feature>
<proteinExistence type="predicted"/>
<dbReference type="InterPro" id="IPR023352">
    <property type="entry name" value="MAPEG-like_dom_sf"/>
</dbReference>
<dbReference type="EMBL" id="QRGO01000002">
    <property type="protein sequence ID" value="RDV01892.1"/>
    <property type="molecule type" value="Genomic_DNA"/>
</dbReference>
<dbReference type="SUPFAM" id="SSF161084">
    <property type="entry name" value="MAPEG domain-like"/>
    <property type="match status" value="1"/>
</dbReference>
<dbReference type="GO" id="GO:0016020">
    <property type="term" value="C:membrane"/>
    <property type="evidence" value="ECO:0007669"/>
    <property type="project" value="UniProtKB-SubCell"/>
</dbReference>
<evidence type="ECO:0000256" key="4">
    <source>
        <dbReference type="ARBA" id="ARBA00023136"/>
    </source>
</evidence>
<comment type="subcellular location">
    <subcellularLocation>
        <location evidence="1">Membrane</location>
    </subcellularLocation>
</comment>
<sequence length="141" mass="15906">MSIKMILLPLFIQVALTFVILFWMARSRIGALKAGQVKMGDVALGQTAWPTHAQQVSNNYHSQLQLPVLFYVLTLLAIATRQADLLFVVMAWLFVVSRLAHAYVHTTTNYMRHRFNAFAAGVFILLAMWVIFAVRILLATA</sequence>
<dbReference type="Proteomes" id="UP000263993">
    <property type="component" value="Unassembled WGS sequence"/>
</dbReference>
<gene>
    <name evidence="6" type="ORF">DXH78_14865</name>
</gene>
<comment type="caution">
    <text evidence="6">The sequence shown here is derived from an EMBL/GenBank/DDBJ whole genome shotgun (WGS) entry which is preliminary data.</text>
</comment>
<feature type="transmembrane region" description="Helical" evidence="5">
    <location>
        <begin position="6"/>
        <end position="25"/>
    </location>
</feature>
<dbReference type="InterPro" id="IPR001129">
    <property type="entry name" value="Membr-assoc_MAPEG"/>
</dbReference>
<reference evidence="7" key="1">
    <citation type="submission" date="2018-08" db="EMBL/GenBank/DDBJ databases">
        <authorList>
            <person name="Kim S.-J."/>
            <person name="Jung G.-Y."/>
        </authorList>
    </citation>
    <scope>NUCLEOTIDE SEQUENCE [LARGE SCALE GENOMIC DNA]</scope>
    <source>
        <strain evidence="7">GY_H</strain>
    </source>
</reference>
<keyword evidence="7" id="KW-1185">Reference proteome</keyword>
<dbReference type="RefSeq" id="WP_115518016.1">
    <property type="nucleotide sequence ID" value="NZ_QRGO01000002.1"/>
</dbReference>
<evidence type="ECO:0000256" key="1">
    <source>
        <dbReference type="ARBA" id="ARBA00004370"/>
    </source>
</evidence>
<evidence type="ECO:0000256" key="2">
    <source>
        <dbReference type="ARBA" id="ARBA00022692"/>
    </source>
</evidence>
<keyword evidence="3 5" id="KW-1133">Transmembrane helix</keyword>
<evidence type="ECO:0000256" key="5">
    <source>
        <dbReference type="SAM" id="Phobius"/>
    </source>
</evidence>
<dbReference type="Pfam" id="PF01124">
    <property type="entry name" value="MAPEG"/>
    <property type="match status" value="1"/>
</dbReference>
<keyword evidence="4 5" id="KW-0472">Membrane</keyword>
<evidence type="ECO:0000313" key="7">
    <source>
        <dbReference type="Proteomes" id="UP000263993"/>
    </source>
</evidence>
<dbReference type="Gene3D" id="1.20.120.550">
    <property type="entry name" value="Membrane associated eicosanoid/glutathione metabolism-like domain"/>
    <property type="match status" value="1"/>
</dbReference>
<dbReference type="AlphaFoldDB" id="A0A371B2Y5"/>